<feature type="region of interest" description="Disordered" evidence="6">
    <location>
        <begin position="20"/>
        <end position="40"/>
    </location>
</feature>
<dbReference type="Pfam" id="PF00072">
    <property type="entry name" value="Response_reg"/>
    <property type="match status" value="1"/>
</dbReference>
<dbReference type="InterPro" id="IPR036890">
    <property type="entry name" value="HATPase_C_sf"/>
</dbReference>
<dbReference type="SUPFAM" id="SSF55874">
    <property type="entry name" value="ATPase domain of HSP90 chaperone/DNA topoisomerase II/histidine kinase"/>
    <property type="match status" value="1"/>
</dbReference>
<dbReference type="CDD" id="cd17546">
    <property type="entry name" value="REC_hyHK_CKI1_RcsC-like"/>
    <property type="match status" value="1"/>
</dbReference>
<feature type="domain" description="Response regulatory" evidence="8">
    <location>
        <begin position="456"/>
        <end position="571"/>
    </location>
</feature>
<dbReference type="Proteomes" id="UP000585437">
    <property type="component" value="Unassembled WGS sequence"/>
</dbReference>
<keyword evidence="10" id="KW-1185">Reference proteome</keyword>
<dbReference type="PROSITE" id="PS50110">
    <property type="entry name" value="RESPONSE_REGULATORY"/>
    <property type="match status" value="1"/>
</dbReference>
<keyword evidence="9" id="KW-0808">Transferase</keyword>
<evidence type="ECO:0000256" key="5">
    <source>
        <dbReference type="PROSITE-ProRule" id="PRU00169"/>
    </source>
</evidence>
<dbReference type="Gene3D" id="1.10.287.130">
    <property type="match status" value="1"/>
</dbReference>
<evidence type="ECO:0000256" key="4">
    <source>
        <dbReference type="ARBA" id="ARBA00023012"/>
    </source>
</evidence>
<dbReference type="Gene3D" id="3.40.50.2300">
    <property type="match status" value="1"/>
</dbReference>
<evidence type="ECO:0000256" key="1">
    <source>
        <dbReference type="ARBA" id="ARBA00000085"/>
    </source>
</evidence>
<dbReference type="SMART" id="SM00448">
    <property type="entry name" value="REC"/>
    <property type="match status" value="1"/>
</dbReference>
<sequence>MRDIAEIQNRISQAFTSLAPKDGSDDAAWNGVPRTPEQPVAANVQRHPGALRALFTKILKWRRPQAIAADVSGSPQIANVVHELRTPLNGILGMTHLLGQTKLTAEQQNYLSGIRQSGYALAQLVEDLLDHSTMEAGRFRLNNRAADLRQLIEGVVEMLAPRAHGKRIEIAATVSAAVPELLDFDPARIRQVLFNVIGNAVKFTTTGGVLVRAFIENETVAISVADTGPGMTEEEQTRIFGAFEQAGSAETRSGGTGLGLGIASRILAEFGGSLSVSSRKGNGSVFTIRYPMRLAEDAPAGAAVRNRSLFGSRVLLLAPDGPAAFATVSSIETLGGRGRHVSDPAQVQLLIDRAKATGSPYTDLIVDHRLASDYAWEPSHAPLHRILLVNPEERASQPQEYFDAWLIRPLREKSLVDVLSGRMRGFGARDRPVMDVPAPENSNSVDRKREAGPALDILLGEDDPVSGLLVAAVLRKAGHTVRSVEDFGSLIEALGENRPDVVLCDMHMPGGNIMDLISAASRTALQPVPVMVLTAESRGEARRKVIDQGACKVLQKPLDPAVLIEELRLFAQASSTS</sequence>
<dbReference type="RefSeq" id="WP_184654168.1">
    <property type="nucleotide sequence ID" value="NZ_JACHBU010000002.1"/>
</dbReference>
<proteinExistence type="predicted"/>
<evidence type="ECO:0000256" key="3">
    <source>
        <dbReference type="ARBA" id="ARBA00022553"/>
    </source>
</evidence>
<reference evidence="9 10" key="1">
    <citation type="submission" date="2020-08" db="EMBL/GenBank/DDBJ databases">
        <title>The Agave Microbiome: Exploring the role of microbial communities in plant adaptations to desert environments.</title>
        <authorList>
            <person name="Partida-Martinez L.P."/>
        </authorList>
    </citation>
    <scope>NUCLEOTIDE SEQUENCE [LARGE SCALE GENOMIC DNA]</scope>
    <source>
        <strain evidence="9 10">AS3.12</strain>
    </source>
</reference>
<dbReference type="PROSITE" id="PS50109">
    <property type="entry name" value="HIS_KIN"/>
    <property type="match status" value="1"/>
</dbReference>
<dbReference type="EC" id="2.7.13.3" evidence="2"/>
<dbReference type="AlphaFoldDB" id="A0A7X0MS74"/>
<dbReference type="CDD" id="cd00082">
    <property type="entry name" value="HisKA"/>
    <property type="match status" value="1"/>
</dbReference>
<dbReference type="InterPro" id="IPR004358">
    <property type="entry name" value="Sig_transdc_His_kin-like_C"/>
</dbReference>
<evidence type="ECO:0000259" key="8">
    <source>
        <dbReference type="PROSITE" id="PS50110"/>
    </source>
</evidence>
<dbReference type="PANTHER" id="PTHR45339:SF1">
    <property type="entry name" value="HYBRID SIGNAL TRANSDUCTION HISTIDINE KINASE J"/>
    <property type="match status" value="1"/>
</dbReference>
<dbReference type="PRINTS" id="PR00344">
    <property type="entry name" value="BCTRLSENSOR"/>
</dbReference>
<dbReference type="InterPro" id="IPR003661">
    <property type="entry name" value="HisK_dim/P_dom"/>
</dbReference>
<dbReference type="SMART" id="SM00388">
    <property type="entry name" value="HisKA"/>
    <property type="match status" value="1"/>
</dbReference>
<evidence type="ECO:0000313" key="9">
    <source>
        <dbReference type="EMBL" id="MBB6507935.1"/>
    </source>
</evidence>
<keyword evidence="3 5" id="KW-0597">Phosphoprotein</keyword>
<feature type="modified residue" description="4-aspartylphosphate" evidence="5">
    <location>
        <position position="505"/>
    </location>
</feature>
<protein>
    <recommendedName>
        <fullName evidence="2">histidine kinase</fullName>
        <ecNumber evidence="2">2.7.13.3</ecNumber>
    </recommendedName>
</protein>
<dbReference type="Pfam" id="PF00512">
    <property type="entry name" value="HisKA"/>
    <property type="match status" value="1"/>
</dbReference>
<dbReference type="InterPro" id="IPR011006">
    <property type="entry name" value="CheY-like_superfamily"/>
</dbReference>
<comment type="catalytic activity">
    <reaction evidence="1">
        <text>ATP + protein L-histidine = ADP + protein N-phospho-L-histidine.</text>
        <dbReference type="EC" id="2.7.13.3"/>
    </reaction>
</comment>
<feature type="domain" description="Histidine kinase" evidence="7">
    <location>
        <begin position="79"/>
        <end position="294"/>
    </location>
</feature>
<accession>A0A7X0MS74</accession>
<dbReference type="SMART" id="SM00387">
    <property type="entry name" value="HATPase_c"/>
    <property type="match status" value="1"/>
</dbReference>
<dbReference type="Gene3D" id="3.30.565.10">
    <property type="entry name" value="Histidine kinase-like ATPase, C-terminal domain"/>
    <property type="match status" value="1"/>
</dbReference>
<evidence type="ECO:0000256" key="2">
    <source>
        <dbReference type="ARBA" id="ARBA00012438"/>
    </source>
</evidence>
<evidence type="ECO:0000256" key="6">
    <source>
        <dbReference type="SAM" id="MobiDB-lite"/>
    </source>
</evidence>
<comment type="caution">
    <text evidence="9">The sequence shown here is derived from an EMBL/GenBank/DDBJ whole genome shotgun (WGS) entry which is preliminary data.</text>
</comment>
<gene>
    <name evidence="9" type="ORF">F4695_001267</name>
</gene>
<dbReference type="PANTHER" id="PTHR45339">
    <property type="entry name" value="HYBRID SIGNAL TRANSDUCTION HISTIDINE KINASE J"/>
    <property type="match status" value="1"/>
</dbReference>
<dbReference type="Pfam" id="PF02518">
    <property type="entry name" value="HATPase_c"/>
    <property type="match status" value="1"/>
</dbReference>
<dbReference type="InterPro" id="IPR003594">
    <property type="entry name" value="HATPase_dom"/>
</dbReference>
<name>A0A7X0MS74_9HYPH</name>
<dbReference type="InterPro" id="IPR036097">
    <property type="entry name" value="HisK_dim/P_sf"/>
</dbReference>
<evidence type="ECO:0000313" key="10">
    <source>
        <dbReference type="Proteomes" id="UP000585437"/>
    </source>
</evidence>
<organism evidence="9 10">
    <name type="scientific">Rhizobium soli</name>
    <dbReference type="NCBI Taxonomy" id="424798"/>
    <lineage>
        <taxon>Bacteria</taxon>
        <taxon>Pseudomonadati</taxon>
        <taxon>Pseudomonadota</taxon>
        <taxon>Alphaproteobacteria</taxon>
        <taxon>Hyphomicrobiales</taxon>
        <taxon>Rhizobiaceae</taxon>
        <taxon>Rhizobium/Agrobacterium group</taxon>
        <taxon>Rhizobium</taxon>
    </lineage>
</organism>
<dbReference type="InterPro" id="IPR005467">
    <property type="entry name" value="His_kinase_dom"/>
</dbReference>
<dbReference type="CDD" id="cd16922">
    <property type="entry name" value="HATPase_EvgS-ArcB-TorS-like"/>
    <property type="match status" value="1"/>
</dbReference>
<dbReference type="InterPro" id="IPR001789">
    <property type="entry name" value="Sig_transdc_resp-reg_receiver"/>
</dbReference>
<keyword evidence="9" id="KW-0418">Kinase</keyword>
<dbReference type="SUPFAM" id="SSF47384">
    <property type="entry name" value="Homodimeric domain of signal transducing histidine kinase"/>
    <property type="match status" value="1"/>
</dbReference>
<dbReference type="GO" id="GO:0000155">
    <property type="term" value="F:phosphorelay sensor kinase activity"/>
    <property type="evidence" value="ECO:0007669"/>
    <property type="project" value="InterPro"/>
</dbReference>
<dbReference type="SUPFAM" id="SSF52172">
    <property type="entry name" value="CheY-like"/>
    <property type="match status" value="1"/>
</dbReference>
<dbReference type="EMBL" id="JACHBU010000002">
    <property type="protein sequence ID" value="MBB6507935.1"/>
    <property type="molecule type" value="Genomic_DNA"/>
</dbReference>
<evidence type="ECO:0000259" key="7">
    <source>
        <dbReference type="PROSITE" id="PS50109"/>
    </source>
</evidence>
<keyword evidence="4" id="KW-0902">Two-component regulatory system</keyword>